<comment type="subunit">
    <text evidence="10">Interacts with TamB to form the translocation and assembly module (TAM).</text>
</comment>
<dbReference type="FunFam" id="3.10.20.310:FF:000007">
    <property type="entry name" value="Outer membrane protein, OMP85 family"/>
    <property type="match status" value="1"/>
</dbReference>
<feature type="signal peptide" evidence="12">
    <location>
        <begin position="1"/>
        <end position="21"/>
    </location>
</feature>
<accession>A0A378AZ27</accession>
<keyword evidence="7" id="KW-0472">Membrane</keyword>
<gene>
    <name evidence="14" type="ORF">NCTC10313_06442</name>
</gene>
<evidence type="ECO:0000256" key="8">
    <source>
        <dbReference type="ARBA" id="ARBA00023237"/>
    </source>
</evidence>
<evidence type="ECO:0000256" key="6">
    <source>
        <dbReference type="ARBA" id="ARBA00022729"/>
    </source>
</evidence>
<evidence type="ECO:0000256" key="9">
    <source>
        <dbReference type="ARBA" id="ARBA00033063"/>
    </source>
</evidence>
<proteinExistence type="inferred from homology"/>
<feature type="chain" id="PRO_5016682202" description="Translocation and assembly module subunit TamA" evidence="12">
    <location>
        <begin position="22"/>
        <end position="632"/>
    </location>
</feature>
<dbReference type="GO" id="GO:0097347">
    <property type="term" value="C:TAM protein secretion complex"/>
    <property type="evidence" value="ECO:0007669"/>
    <property type="project" value="TreeGrafter"/>
</dbReference>
<dbReference type="InterPro" id="IPR000184">
    <property type="entry name" value="Bac_surfAg_D15"/>
</dbReference>
<dbReference type="STRING" id="1218098.GCA_001598715_02072"/>
<dbReference type="AlphaFoldDB" id="A0A378AZ27"/>
<dbReference type="Proteomes" id="UP000254487">
    <property type="component" value="Unassembled WGS sequence"/>
</dbReference>
<comment type="subcellular location">
    <subcellularLocation>
        <location evidence="1">Cell outer membrane</location>
    </subcellularLocation>
</comment>
<keyword evidence="6 12" id="KW-0732">Signal</keyword>
<dbReference type="Pfam" id="PF17243">
    <property type="entry name" value="POTRA_TamA_1"/>
    <property type="match status" value="1"/>
</dbReference>
<dbReference type="GO" id="GO:0009279">
    <property type="term" value="C:cell outer membrane"/>
    <property type="evidence" value="ECO:0007669"/>
    <property type="project" value="UniProtKB-SubCell"/>
</dbReference>
<evidence type="ECO:0000259" key="13">
    <source>
        <dbReference type="PROSITE" id="PS51779"/>
    </source>
</evidence>
<dbReference type="Pfam" id="PF07244">
    <property type="entry name" value="POTRA"/>
    <property type="match status" value="1"/>
</dbReference>
<organism evidence="14 15">
    <name type="scientific">Klebsiella pneumoniae subsp. ozaenae</name>
    <dbReference type="NCBI Taxonomy" id="574"/>
    <lineage>
        <taxon>Bacteria</taxon>
        <taxon>Pseudomonadati</taxon>
        <taxon>Pseudomonadota</taxon>
        <taxon>Gammaproteobacteria</taxon>
        <taxon>Enterobacterales</taxon>
        <taxon>Enterobacteriaceae</taxon>
        <taxon>Klebsiella/Raoultella group</taxon>
        <taxon>Klebsiella</taxon>
        <taxon>Klebsiella pneumoniae complex</taxon>
    </lineage>
</organism>
<evidence type="ECO:0000313" key="14">
    <source>
        <dbReference type="EMBL" id="STV25351.1"/>
    </source>
</evidence>
<evidence type="ECO:0000256" key="2">
    <source>
        <dbReference type="ARBA" id="ARBA00010248"/>
    </source>
</evidence>
<dbReference type="Gene3D" id="2.40.160.50">
    <property type="entry name" value="membrane protein fhac: a member of the omp85/tpsb transporter family"/>
    <property type="match status" value="1"/>
</dbReference>
<feature type="domain" description="POTRA" evidence="13">
    <location>
        <begin position="187"/>
        <end position="263"/>
    </location>
</feature>
<dbReference type="InterPro" id="IPR034746">
    <property type="entry name" value="POTRA"/>
</dbReference>
<feature type="compositionally biased region" description="Gly residues" evidence="11">
    <location>
        <begin position="612"/>
        <end position="622"/>
    </location>
</feature>
<dbReference type="PANTHER" id="PTHR12815:SF47">
    <property type="entry name" value="TRANSLOCATION AND ASSEMBLY MODULE SUBUNIT TAMA"/>
    <property type="match status" value="1"/>
</dbReference>
<keyword evidence="5" id="KW-0812">Transmembrane</keyword>
<name>A0A378AZ27_KLEPO</name>
<evidence type="ECO:0000256" key="4">
    <source>
        <dbReference type="ARBA" id="ARBA00022452"/>
    </source>
</evidence>
<evidence type="ECO:0000313" key="15">
    <source>
        <dbReference type="Proteomes" id="UP000254487"/>
    </source>
</evidence>
<evidence type="ECO:0000256" key="11">
    <source>
        <dbReference type="SAM" id="MobiDB-lite"/>
    </source>
</evidence>
<keyword evidence="4" id="KW-1134">Transmembrane beta strand</keyword>
<dbReference type="Pfam" id="PF01103">
    <property type="entry name" value="Omp85"/>
    <property type="match status" value="1"/>
</dbReference>
<dbReference type="Gene3D" id="3.10.20.310">
    <property type="entry name" value="membrane protein fhac"/>
    <property type="match status" value="3"/>
</dbReference>
<dbReference type="GO" id="GO:0009306">
    <property type="term" value="P:protein secretion"/>
    <property type="evidence" value="ECO:0007669"/>
    <property type="project" value="TreeGrafter"/>
</dbReference>
<dbReference type="InterPro" id="IPR010827">
    <property type="entry name" value="BamA/TamA_POTRA"/>
</dbReference>
<evidence type="ECO:0000256" key="3">
    <source>
        <dbReference type="ARBA" id="ARBA00015419"/>
    </source>
</evidence>
<feature type="region of interest" description="Disordered" evidence="11">
    <location>
        <begin position="594"/>
        <end position="632"/>
    </location>
</feature>
<evidence type="ECO:0000256" key="5">
    <source>
        <dbReference type="ARBA" id="ARBA00022692"/>
    </source>
</evidence>
<dbReference type="EMBL" id="UGLW01000003">
    <property type="protein sequence ID" value="STV25351.1"/>
    <property type="molecule type" value="Genomic_DNA"/>
</dbReference>
<dbReference type="InterPro" id="IPR039910">
    <property type="entry name" value="D15-like"/>
</dbReference>
<evidence type="ECO:0000256" key="1">
    <source>
        <dbReference type="ARBA" id="ARBA00004442"/>
    </source>
</evidence>
<evidence type="ECO:0000256" key="10">
    <source>
        <dbReference type="ARBA" id="ARBA00093548"/>
    </source>
</evidence>
<dbReference type="InterPro" id="IPR035243">
    <property type="entry name" value="TamA_POTRA_Dom_1"/>
</dbReference>
<dbReference type="PROSITE" id="PS51779">
    <property type="entry name" value="POTRA"/>
    <property type="match status" value="1"/>
</dbReference>
<sequence>MLKIRQLCVTSLLLVSGVASAANVRLQVEGLSGELEKNVRAQLSTIQSDEVTPDRRFRARVDDAIREGLKALGYYEPTIEFDLRPPPKRGRQVLIAKVTPGEPVRIGGTEVILRGGARTDSDYLALLKTRPAIGTVLNHGDYDGFKSSLTRVALRKGYFDSEFLKSQLGVSLDRHQAFWDIDYDSGERYRFGHVTFSGSQIRDEYLQNLVPFKEGDYYTSQDLAELNRRLAATGWFSSVVVAPDFAKSRKTKVLPLQGVVSPRKENTVETGVGYSTDVGPRVKATWKKPWVNSYGHSLTSSVSLSAPEQQFDFTYKVPLLKSPLEQYYLMQGGFKRTDLNDTQADSTTLGVSRFWEMSSGWQRAINLRWSLDHFTQANVTNTTMLIYPGVSVNRTRSRGGLMPTWGDSQRYSVDYSNTMWGSDINFIVMQAQDVWIRTLYDRHRFVVRGNLGWIEADNFDKVPPDLRFFAGGDRSIRGYKYKSISPKDDDGKLIGASKLATGSLEYQYNVSGKWWGAVFIDSGEAVSDIRESDFKTGAGWACAGSRRWDRSSWISPGRSATKKSMVYSFTSVWGLNYEFMEEDKPRRLNCVGAPAGNRRVPGGDHHRLASGVQGGGSLGTGAGNRQSDRWLA</sequence>
<dbReference type="FunFam" id="3.10.20.310:FF:000008">
    <property type="entry name" value="Outer membrane protein, OMP85 family"/>
    <property type="match status" value="1"/>
</dbReference>
<reference evidence="14 15" key="1">
    <citation type="submission" date="2018-06" db="EMBL/GenBank/DDBJ databases">
        <authorList>
            <consortium name="Pathogen Informatics"/>
            <person name="Doyle S."/>
        </authorList>
    </citation>
    <scope>NUCLEOTIDE SEQUENCE [LARGE SCALE GENOMIC DNA]</scope>
    <source>
        <strain evidence="14 15">NCTC10313</strain>
    </source>
</reference>
<dbReference type="PANTHER" id="PTHR12815">
    <property type="entry name" value="SORTING AND ASSEMBLY MACHINERY SAMM50 PROTEIN FAMILY MEMBER"/>
    <property type="match status" value="1"/>
</dbReference>
<protein>
    <recommendedName>
        <fullName evidence="3">Translocation and assembly module subunit TamA</fullName>
    </recommendedName>
    <alternativeName>
        <fullName evidence="9">Autotransporter assembly factor TamA</fullName>
    </alternativeName>
</protein>
<comment type="similarity">
    <text evidence="2">Belongs to the TamA family.</text>
</comment>
<evidence type="ECO:0000256" key="12">
    <source>
        <dbReference type="SAM" id="SignalP"/>
    </source>
</evidence>
<evidence type="ECO:0000256" key="7">
    <source>
        <dbReference type="ARBA" id="ARBA00023136"/>
    </source>
</evidence>
<keyword evidence="8" id="KW-0998">Cell outer membrane</keyword>